<gene>
    <name evidence="1" type="ORF">RA271_30035</name>
</gene>
<sequence>MRKRDPEDERQVILGVTNEGQSMKAEAKAVCLELATGLAVATDRRAIGQFDQLKGRTPKPRRRKAG</sequence>
<comment type="caution">
    <text evidence="1">The sequence shown here is derived from an EMBL/GenBank/DDBJ whole genome shotgun (WGS) entry which is preliminary data.</text>
</comment>
<organism evidence="1 2">
    <name type="scientific">Pseudomonas syringae pv. tagetis</name>
    <dbReference type="NCBI Taxonomy" id="129140"/>
    <lineage>
        <taxon>Bacteria</taxon>
        <taxon>Pseudomonadati</taxon>
        <taxon>Pseudomonadota</taxon>
        <taxon>Gammaproteobacteria</taxon>
        <taxon>Pseudomonadales</taxon>
        <taxon>Pseudomonadaceae</taxon>
        <taxon>Pseudomonas</taxon>
    </lineage>
</organism>
<dbReference type="Proteomes" id="UP001610657">
    <property type="component" value="Unassembled WGS sequence"/>
</dbReference>
<reference evidence="1 2" key="1">
    <citation type="submission" date="2023-08" db="EMBL/GenBank/DDBJ databases">
        <title>Genomic and mutational analysis of Pseudomonas syringae pv. tagetis EB037 pathogenicity on sunflower.</title>
        <authorList>
            <person name="Maul J.E."/>
        </authorList>
    </citation>
    <scope>NUCLEOTIDE SEQUENCE [LARGE SCALE GENOMIC DNA]</scope>
    <source>
        <strain evidence="1 2">EB037_T1</strain>
    </source>
</reference>
<protein>
    <submittedName>
        <fullName evidence="1">Uncharacterized protein</fullName>
    </submittedName>
</protein>
<evidence type="ECO:0000313" key="1">
    <source>
        <dbReference type="EMBL" id="MFH7519329.1"/>
    </source>
</evidence>
<feature type="non-terminal residue" evidence="1">
    <location>
        <position position="66"/>
    </location>
</feature>
<evidence type="ECO:0000313" key="2">
    <source>
        <dbReference type="Proteomes" id="UP001610657"/>
    </source>
</evidence>
<keyword evidence="2" id="KW-1185">Reference proteome</keyword>
<name>A0ABW7NX50_9PSED</name>
<dbReference type="EMBL" id="JAVCQK010000717">
    <property type="protein sequence ID" value="MFH7519329.1"/>
    <property type="molecule type" value="Genomic_DNA"/>
</dbReference>
<proteinExistence type="predicted"/>
<accession>A0ABW7NX50</accession>